<dbReference type="SMART" id="SM00487">
    <property type="entry name" value="DEXDc"/>
    <property type="match status" value="1"/>
</dbReference>
<dbReference type="InterPro" id="IPR045562">
    <property type="entry name" value="RecG_dom3_C"/>
</dbReference>
<evidence type="ECO:0000259" key="9">
    <source>
        <dbReference type="PROSITE" id="PS51192"/>
    </source>
</evidence>
<dbReference type="InterPro" id="IPR033454">
    <property type="entry name" value="RecG_wedge"/>
</dbReference>
<dbReference type="AlphaFoldDB" id="A0A380LQN9"/>
<dbReference type="GO" id="GO:0003678">
    <property type="term" value="F:DNA helicase activity"/>
    <property type="evidence" value="ECO:0007669"/>
    <property type="project" value="TreeGrafter"/>
</dbReference>
<keyword evidence="2" id="KW-0227">DNA damage</keyword>
<keyword evidence="12" id="KW-1185">Reference proteome</keyword>
<dbReference type="PROSITE" id="PS51192">
    <property type="entry name" value="HELICASE_ATP_BIND_1"/>
    <property type="match status" value="1"/>
</dbReference>
<dbReference type="InterPro" id="IPR027417">
    <property type="entry name" value="P-loop_NTPase"/>
</dbReference>
<dbReference type="SUPFAM" id="SSF52540">
    <property type="entry name" value="P-loop containing nucleoside triphosphate hydrolases"/>
    <property type="match status" value="1"/>
</dbReference>
<dbReference type="InterPro" id="IPR014001">
    <property type="entry name" value="Helicase_ATP-bd"/>
</dbReference>
<evidence type="ECO:0000256" key="1">
    <source>
        <dbReference type="ARBA" id="ARBA00022741"/>
    </source>
</evidence>
<evidence type="ECO:0000256" key="4">
    <source>
        <dbReference type="ARBA" id="ARBA00022806"/>
    </source>
</evidence>
<dbReference type="SMART" id="SM00490">
    <property type="entry name" value="HELICc"/>
    <property type="match status" value="1"/>
</dbReference>
<keyword evidence="5" id="KW-0067">ATP-binding</keyword>
<feature type="domain" description="Helicase C-terminal" evidence="10">
    <location>
        <begin position="440"/>
        <end position="600"/>
    </location>
</feature>
<dbReference type="GeneID" id="77462770"/>
<dbReference type="PANTHER" id="PTHR47964">
    <property type="entry name" value="ATP-DEPENDENT DNA HELICASE HOMOLOG RECG, CHLOROPLASTIC"/>
    <property type="match status" value="1"/>
</dbReference>
<keyword evidence="6" id="KW-0238">DNA-binding</keyword>
<evidence type="ECO:0000259" key="10">
    <source>
        <dbReference type="PROSITE" id="PS51194"/>
    </source>
</evidence>
<dbReference type="PROSITE" id="PS51194">
    <property type="entry name" value="HELICASE_CTER"/>
    <property type="match status" value="1"/>
</dbReference>
<dbReference type="InterPro" id="IPR012340">
    <property type="entry name" value="NA-bd_OB-fold"/>
</dbReference>
<name>A0A380LQN9_9FIRM</name>
<sequence length="659" mass="74728">MELKKLKLTKRRSDFLQKMNAKTVEDVLRIYPLRYDSRQAVPFSLWKVKDNVCFEGLICSKAVVVRFGKNRSMTKFKVISWNEELTITLFNRPWTTQFTYGKKITCFGTYQGQNNVTVAQYNFKPIEKQLGIIPVYSLTEGMKQSDIQAIIDAALPYADTIESVVPERLVKKYRLLDLSTVLHQIHKPQSQKALQAAIRTLKYEEFLRFQCVMQALHKEEVQISKKPKHFSMKKVEEFVQSFPYVCTPDQRKAIDDVLEDLSSTKIMFRIIQGDVGCGKTMVASTAFYAAYLSGCQSCFLAPTEILARQHYENLKKQGLPVHLYVSGLSTREKKTVLELLADGSILLVVGTHALFQEAVSFKNLGFVIVDEQQRFGVRQRRSLLEKGKAVDLLMMSATPIPRTAAHFLFGDLDVSNIKTMPSGRKPVKTQYVPGSSMKPILKELLQGIKDGWQGYVVCPSIEENEETSLHSVQSIYEGMKKTLKDVSIALLHGKMSAAQKEETMQQFAEHKIDILVSTTVIEVGIDVPNATWMVIYDAHRFGLSTLHQLRGRVARGPRQGHCYLLSPTKEETAIERLKMLEKYTDGFSITEYDLKTRGPGDVLGFRQSGVPGFLFANLNTDQAMMECCVQDAKEILELQSDTAMLEYVEQALENASYFD</sequence>
<organism evidence="11 12">
    <name type="scientific">Faecalicoccus pleomorphus</name>
    <dbReference type="NCBI Taxonomy" id="1323"/>
    <lineage>
        <taxon>Bacteria</taxon>
        <taxon>Bacillati</taxon>
        <taxon>Bacillota</taxon>
        <taxon>Erysipelotrichia</taxon>
        <taxon>Erysipelotrichales</taxon>
        <taxon>Erysipelotrichaceae</taxon>
        <taxon>Faecalicoccus</taxon>
    </lineage>
</organism>
<accession>A0A380LQN9</accession>
<evidence type="ECO:0000256" key="3">
    <source>
        <dbReference type="ARBA" id="ARBA00022801"/>
    </source>
</evidence>
<dbReference type="InterPro" id="IPR047112">
    <property type="entry name" value="RecG/Mfd"/>
</dbReference>
<reference evidence="11 12" key="1">
    <citation type="submission" date="2018-06" db="EMBL/GenBank/DDBJ databases">
        <authorList>
            <consortium name="Pathogen Informatics"/>
            <person name="Doyle S."/>
        </authorList>
    </citation>
    <scope>NUCLEOTIDE SEQUENCE [LARGE SCALE GENOMIC DNA]</scope>
    <source>
        <strain evidence="11 12">NCTC11087</strain>
    </source>
</reference>
<dbReference type="Pfam" id="PF00271">
    <property type="entry name" value="Helicase_C"/>
    <property type="match status" value="1"/>
</dbReference>
<evidence type="ECO:0000256" key="6">
    <source>
        <dbReference type="ARBA" id="ARBA00023125"/>
    </source>
</evidence>
<proteinExistence type="predicted"/>
<gene>
    <name evidence="11" type="primary">recG</name>
    <name evidence="11" type="ORF">NCTC11087_01829</name>
</gene>
<evidence type="ECO:0000256" key="5">
    <source>
        <dbReference type="ARBA" id="ARBA00022840"/>
    </source>
</evidence>
<dbReference type="Pfam" id="PF17191">
    <property type="entry name" value="RecG_wedge"/>
    <property type="match status" value="1"/>
</dbReference>
<keyword evidence="7" id="KW-0234">DNA repair</keyword>
<feature type="domain" description="Helicase ATP-binding" evidence="9">
    <location>
        <begin position="260"/>
        <end position="417"/>
    </location>
</feature>
<dbReference type="EMBL" id="UHFX01000003">
    <property type="protein sequence ID" value="SUO04900.1"/>
    <property type="molecule type" value="Genomic_DNA"/>
</dbReference>
<evidence type="ECO:0000256" key="7">
    <source>
        <dbReference type="ARBA" id="ARBA00023204"/>
    </source>
</evidence>
<keyword evidence="3 11" id="KW-0378">Hydrolase</keyword>
<evidence type="ECO:0000256" key="8">
    <source>
        <dbReference type="ARBA" id="ARBA00049819"/>
    </source>
</evidence>
<dbReference type="InterPro" id="IPR001650">
    <property type="entry name" value="Helicase_C-like"/>
</dbReference>
<dbReference type="Gene3D" id="3.40.50.300">
    <property type="entry name" value="P-loop containing nucleotide triphosphate hydrolases"/>
    <property type="match status" value="2"/>
</dbReference>
<dbReference type="GO" id="GO:0005524">
    <property type="term" value="F:ATP binding"/>
    <property type="evidence" value="ECO:0007669"/>
    <property type="project" value="UniProtKB-KW"/>
</dbReference>
<dbReference type="RefSeq" id="WP_022790516.1">
    <property type="nucleotide sequence ID" value="NZ_UHFX01000003.1"/>
</dbReference>
<dbReference type="Pfam" id="PF00270">
    <property type="entry name" value="DEAD"/>
    <property type="match status" value="1"/>
</dbReference>
<dbReference type="Proteomes" id="UP000255523">
    <property type="component" value="Unassembled WGS sequence"/>
</dbReference>
<dbReference type="GO" id="GO:0016787">
    <property type="term" value="F:hydrolase activity"/>
    <property type="evidence" value="ECO:0007669"/>
    <property type="project" value="UniProtKB-KW"/>
</dbReference>
<protein>
    <recommendedName>
        <fullName evidence="8">Probable DNA 3'-5' helicase RecG</fullName>
    </recommendedName>
</protein>
<keyword evidence="1" id="KW-0547">Nucleotide-binding</keyword>
<dbReference type="SUPFAM" id="SSF50249">
    <property type="entry name" value="Nucleic acid-binding proteins"/>
    <property type="match status" value="1"/>
</dbReference>
<dbReference type="PANTHER" id="PTHR47964:SF1">
    <property type="entry name" value="ATP-DEPENDENT DNA HELICASE HOMOLOG RECG, CHLOROPLASTIC"/>
    <property type="match status" value="1"/>
</dbReference>
<keyword evidence="4 11" id="KW-0347">Helicase</keyword>
<dbReference type="GO" id="GO:0006281">
    <property type="term" value="P:DNA repair"/>
    <property type="evidence" value="ECO:0007669"/>
    <property type="project" value="UniProtKB-KW"/>
</dbReference>
<dbReference type="Pfam" id="PF19833">
    <property type="entry name" value="RecG_dom3_C"/>
    <property type="match status" value="1"/>
</dbReference>
<dbReference type="OrthoDB" id="9804325at2"/>
<evidence type="ECO:0000256" key="2">
    <source>
        <dbReference type="ARBA" id="ARBA00022763"/>
    </source>
</evidence>
<evidence type="ECO:0000313" key="11">
    <source>
        <dbReference type="EMBL" id="SUO04900.1"/>
    </source>
</evidence>
<dbReference type="InterPro" id="IPR011545">
    <property type="entry name" value="DEAD/DEAH_box_helicase_dom"/>
</dbReference>
<evidence type="ECO:0000313" key="12">
    <source>
        <dbReference type="Proteomes" id="UP000255523"/>
    </source>
</evidence>
<dbReference type="GO" id="GO:0003677">
    <property type="term" value="F:DNA binding"/>
    <property type="evidence" value="ECO:0007669"/>
    <property type="project" value="UniProtKB-KW"/>
</dbReference>